<evidence type="ECO:0000313" key="13">
    <source>
        <dbReference type="EMBL" id="EDQ87279.1"/>
    </source>
</evidence>
<dbReference type="PRINTS" id="PR00097">
    <property type="entry name" value="ANTSNTHASEII"/>
</dbReference>
<feature type="binding site" evidence="11">
    <location>
        <begin position="226"/>
        <end position="232"/>
    </location>
    <ligand>
        <name>ATP</name>
        <dbReference type="ChEBI" id="CHEBI:30616"/>
    </ligand>
</feature>
<dbReference type="Proteomes" id="UP000001357">
    <property type="component" value="Unassembled WGS sequence"/>
</dbReference>
<evidence type="ECO:0000256" key="2">
    <source>
        <dbReference type="ARBA" id="ARBA00011738"/>
    </source>
</evidence>
<evidence type="ECO:0000256" key="1">
    <source>
        <dbReference type="ARBA" id="ARBA00005153"/>
    </source>
</evidence>
<keyword evidence="7 11" id="KW-0658">Purine biosynthesis</keyword>
<dbReference type="SUPFAM" id="SSF52402">
    <property type="entry name" value="Adenine nucleotide alpha hydrolases-like"/>
    <property type="match status" value="1"/>
</dbReference>
<dbReference type="CDD" id="cd01742">
    <property type="entry name" value="GATase1_GMP_Synthase"/>
    <property type="match status" value="1"/>
</dbReference>
<keyword evidence="4" id="KW-0436">Ligase</keyword>
<evidence type="ECO:0000256" key="9">
    <source>
        <dbReference type="ARBA" id="ARBA00022962"/>
    </source>
</evidence>
<evidence type="ECO:0000313" key="14">
    <source>
        <dbReference type="Proteomes" id="UP000001357"/>
    </source>
</evidence>
<dbReference type="CDD" id="cd01997">
    <property type="entry name" value="GMP_synthase_C"/>
    <property type="match status" value="1"/>
</dbReference>
<accession>A9V5G5</accession>
<dbReference type="NCBIfam" id="NF000848">
    <property type="entry name" value="PRK00074.1"/>
    <property type="match status" value="1"/>
</dbReference>
<dbReference type="PRINTS" id="PR00096">
    <property type="entry name" value="GATASE"/>
</dbReference>
<dbReference type="FunFam" id="3.30.300.10:FF:000008">
    <property type="entry name" value="GMP synthase [glutamine-hydrolyzing]"/>
    <property type="match status" value="1"/>
</dbReference>
<evidence type="ECO:0000259" key="12">
    <source>
        <dbReference type="PROSITE" id="PS51553"/>
    </source>
</evidence>
<dbReference type="InterPro" id="IPR001674">
    <property type="entry name" value="GMP_synth_C"/>
</dbReference>
<keyword evidence="5 11" id="KW-0547">Nucleotide-binding</keyword>
<dbReference type="PANTHER" id="PTHR11922:SF2">
    <property type="entry name" value="GMP SYNTHASE [GLUTAMINE-HYDROLYZING]"/>
    <property type="match status" value="1"/>
</dbReference>
<evidence type="ECO:0000256" key="5">
    <source>
        <dbReference type="ARBA" id="ARBA00022741"/>
    </source>
</evidence>
<dbReference type="Pfam" id="PF02540">
    <property type="entry name" value="NAD_synthase"/>
    <property type="match status" value="1"/>
</dbReference>
<dbReference type="SUPFAM" id="SSF52317">
    <property type="entry name" value="Class I glutamine amidotransferase-like"/>
    <property type="match status" value="1"/>
</dbReference>
<dbReference type="Gene3D" id="3.40.50.880">
    <property type="match status" value="1"/>
</dbReference>
<evidence type="ECO:0000256" key="7">
    <source>
        <dbReference type="ARBA" id="ARBA00022755"/>
    </source>
</evidence>
<dbReference type="KEGG" id="mbr:MONBRDRAFT_33449"/>
<dbReference type="GO" id="GO:0005524">
    <property type="term" value="F:ATP binding"/>
    <property type="evidence" value="ECO:0007669"/>
    <property type="project" value="UniProtKB-UniRule"/>
</dbReference>
<dbReference type="EC" id="6.3.5.2" evidence="3"/>
<dbReference type="EMBL" id="CH991560">
    <property type="protein sequence ID" value="EDQ87279.1"/>
    <property type="molecule type" value="Genomic_DNA"/>
</dbReference>
<dbReference type="InterPro" id="IPR029062">
    <property type="entry name" value="Class_I_gatase-like"/>
</dbReference>
<dbReference type="OMA" id="IWQSFAV"/>
<protein>
    <recommendedName>
        <fullName evidence="3">GMP synthase (glutamine-hydrolyzing)</fullName>
        <ecNumber evidence="3">6.3.5.2</ecNumber>
    </recommendedName>
    <alternativeName>
        <fullName evidence="10">Glutamine amidotransferase</fullName>
    </alternativeName>
</protein>
<dbReference type="GeneID" id="5893117"/>
<reference evidence="13 14" key="1">
    <citation type="journal article" date="2008" name="Nature">
        <title>The genome of the choanoflagellate Monosiga brevicollis and the origin of metazoans.</title>
        <authorList>
            <consortium name="JGI Sequencing"/>
            <person name="King N."/>
            <person name="Westbrook M.J."/>
            <person name="Young S.L."/>
            <person name="Kuo A."/>
            <person name="Abedin M."/>
            <person name="Chapman J."/>
            <person name="Fairclough S."/>
            <person name="Hellsten U."/>
            <person name="Isogai Y."/>
            <person name="Letunic I."/>
            <person name="Marr M."/>
            <person name="Pincus D."/>
            <person name="Putnam N."/>
            <person name="Rokas A."/>
            <person name="Wright K.J."/>
            <person name="Zuzow R."/>
            <person name="Dirks W."/>
            <person name="Good M."/>
            <person name="Goodstein D."/>
            <person name="Lemons D."/>
            <person name="Li W."/>
            <person name="Lyons J.B."/>
            <person name="Morris A."/>
            <person name="Nichols S."/>
            <person name="Richter D.J."/>
            <person name="Salamov A."/>
            <person name="Bork P."/>
            <person name="Lim W.A."/>
            <person name="Manning G."/>
            <person name="Miller W.T."/>
            <person name="McGinnis W."/>
            <person name="Shapiro H."/>
            <person name="Tjian R."/>
            <person name="Grigoriev I.V."/>
            <person name="Rokhsar D."/>
        </authorList>
    </citation>
    <scope>NUCLEOTIDE SEQUENCE [LARGE SCALE GENOMIC DNA]</scope>
    <source>
        <strain evidence="14">MX1 / ATCC 50154</strain>
    </source>
</reference>
<dbReference type="UniPathway" id="UPA00189">
    <property type="reaction ID" value="UER00296"/>
</dbReference>
<evidence type="ECO:0000256" key="6">
    <source>
        <dbReference type="ARBA" id="ARBA00022749"/>
    </source>
</evidence>
<dbReference type="InterPro" id="IPR025777">
    <property type="entry name" value="GMPS_ATP_PPase_dom"/>
</dbReference>
<keyword evidence="8 11" id="KW-0067">ATP-binding</keyword>
<dbReference type="Gene3D" id="3.30.300.10">
    <property type="match status" value="2"/>
</dbReference>
<name>A9V5G5_MONBE</name>
<sequence length="666" mass="72698">MATSEGREVVAILDAGAQYGKLIDRCVRELKVETDLLPLSVSADEVRAGNYKAVIISGGPNSVYASDAPPFDSAIFELGLPVLGICYGFQLINKTFGGSVHAKEHRQDGQQHVWLDTTCALFKGLSEQELVLLTHGDSIDSPANGFSIVSRAGSIIAGLAHPERPIFAVQFHPEVELSVHGRDMFRNFLFGVAGCSGLYTMVDRELGAIQEIQDTLGDKKALVLVSGGVDSSVCAALLNKAVGHERVVALHIDNGFMRLDESVKVKVSLERLGLPLHVIDASEDFYNATTEIKRKDGTTYTTKRLKETTAPEEKRKIIGDTFMRVAEKVVSSFNLKPEDVFLAQGTLRPDLIESASKLASSNADAIKTHHNDTELVRLLREQGRVLEPLKDYHKDEVRELGRQLGLATDLVMRQPFPGPGLAIRVLCTEEPYITDDFDSTNMLLQALVGQTVEDPKIVQKAANAISGLGDIGAPLLHLSGYHATLLPIRSVGVQGDGRTYSYVAALTCEADEPDWSILFLLARVIPRVCHSVNRIVYAWGAPILGPVRQITTTHLTPPVLQQLKEADDVVNRLLLENNLIQTISQVPVVLAPVDPDASLDMPSTRRSVAIRTFITSDFMTGRPVVPGEELPLAVLRSMVSQIQKIEGVSRVMYDLTAKPPGTTEWE</sequence>
<dbReference type="InterPro" id="IPR017926">
    <property type="entry name" value="GATASE"/>
</dbReference>
<dbReference type="InterPro" id="IPR004739">
    <property type="entry name" value="GMP_synth_GATase"/>
</dbReference>
<dbReference type="GO" id="GO:0003921">
    <property type="term" value="F:GMP synthase activity"/>
    <property type="evidence" value="ECO:0000318"/>
    <property type="project" value="GO_Central"/>
</dbReference>
<dbReference type="FunFam" id="3.30.300.10:FF:000027">
    <property type="entry name" value="GMP synthase (Glutamine-hydrolysing)"/>
    <property type="match status" value="1"/>
</dbReference>
<evidence type="ECO:0000256" key="11">
    <source>
        <dbReference type="PROSITE-ProRule" id="PRU00886"/>
    </source>
</evidence>
<evidence type="ECO:0000256" key="10">
    <source>
        <dbReference type="ARBA" id="ARBA00031356"/>
    </source>
</evidence>
<comment type="subunit">
    <text evidence="2">Homodimer.</text>
</comment>
<dbReference type="GO" id="GO:0005829">
    <property type="term" value="C:cytosol"/>
    <property type="evidence" value="ECO:0000318"/>
    <property type="project" value="GO_Central"/>
</dbReference>
<dbReference type="InParanoid" id="A9V5G5"/>
<keyword evidence="6 11" id="KW-0332">GMP biosynthesis</keyword>
<dbReference type="RefSeq" id="XP_001747892.1">
    <property type="nucleotide sequence ID" value="XM_001747840.1"/>
</dbReference>
<dbReference type="PROSITE" id="PS51273">
    <property type="entry name" value="GATASE_TYPE_1"/>
    <property type="match status" value="1"/>
</dbReference>
<dbReference type="FunCoup" id="A9V5G5">
    <property type="interactions" value="1268"/>
</dbReference>
<dbReference type="FunFam" id="3.40.50.620:FF:000044">
    <property type="entry name" value="GMP synthase [glutamine-hydrolyzing]"/>
    <property type="match status" value="1"/>
</dbReference>
<evidence type="ECO:0000256" key="3">
    <source>
        <dbReference type="ARBA" id="ARBA00012746"/>
    </source>
</evidence>
<feature type="domain" description="GMPS ATP-PPase" evidence="12">
    <location>
        <begin position="199"/>
        <end position="413"/>
    </location>
</feature>
<keyword evidence="9" id="KW-0315">Glutamine amidotransferase</keyword>
<proteinExistence type="predicted"/>
<dbReference type="Gene3D" id="3.40.50.620">
    <property type="entry name" value="HUPs"/>
    <property type="match status" value="1"/>
</dbReference>
<keyword evidence="14" id="KW-1185">Reference proteome</keyword>
<dbReference type="InterPro" id="IPR014729">
    <property type="entry name" value="Rossmann-like_a/b/a_fold"/>
</dbReference>
<dbReference type="PROSITE" id="PS51553">
    <property type="entry name" value="GMPS_ATP_PPASE"/>
    <property type="match status" value="1"/>
</dbReference>
<dbReference type="eggNOG" id="KOG1622">
    <property type="taxonomic scope" value="Eukaryota"/>
</dbReference>
<dbReference type="SUPFAM" id="SSF54810">
    <property type="entry name" value="GMP synthetase C-terminal dimerisation domain"/>
    <property type="match status" value="2"/>
</dbReference>
<dbReference type="PANTHER" id="PTHR11922">
    <property type="entry name" value="GMP SYNTHASE-RELATED"/>
    <property type="match status" value="1"/>
</dbReference>
<dbReference type="Pfam" id="PF00958">
    <property type="entry name" value="GMP_synt_C"/>
    <property type="match status" value="1"/>
</dbReference>
<evidence type="ECO:0000256" key="8">
    <source>
        <dbReference type="ARBA" id="ARBA00022840"/>
    </source>
</evidence>
<dbReference type="Pfam" id="PF00117">
    <property type="entry name" value="GATase"/>
    <property type="match status" value="1"/>
</dbReference>
<comment type="pathway">
    <text evidence="1">Purine metabolism; GMP biosynthesis; GMP from XMP (L-Gln route): step 1/1.</text>
</comment>
<dbReference type="GO" id="GO:0006177">
    <property type="term" value="P:GMP biosynthetic process"/>
    <property type="evidence" value="ECO:0000318"/>
    <property type="project" value="GO_Central"/>
</dbReference>
<dbReference type="STRING" id="81824.A9V5G5"/>
<organism evidence="13 14">
    <name type="scientific">Monosiga brevicollis</name>
    <name type="common">Choanoflagellate</name>
    <dbReference type="NCBI Taxonomy" id="81824"/>
    <lineage>
        <taxon>Eukaryota</taxon>
        <taxon>Choanoflagellata</taxon>
        <taxon>Craspedida</taxon>
        <taxon>Salpingoecidae</taxon>
        <taxon>Monosiga</taxon>
    </lineage>
</organism>
<evidence type="ECO:0000256" key="4">
    <source>
        <dbReference type="ARBA" id="ARBA00022598"/>
    </source>
</evidence>
<dbReference type="FunFam" id="3.40.50.880:FF:000013">
    <property type="entry name" value="GMP synthase [glutamine-hydrolyzing]"/>
    <property type="match status" value="1"/>
</dbReference>
<dbReference type="InterPro" id="IPR022310">
    <property type="entry name" value="NAD/GMP_synthase"/>
</dbReference>
<gene>
    <name evidence="13" type="ORF">MONBRDRAFT_33449</name>
</gene>
<dbReference type="AlphaFoldDB" id="A9V5G5"/>